<dbReference type="GO" id="GO:0003714">
    <property type="term" value="F:transcription corepressor activity"/>
    <property type="evidence" value="ECO:0007669"/>
    <property type="project" value="InterPro"/>
</dbReference>
<evidence type="ECO:0000259" key="5">
    <source>
        <dbReference type="Pfam" id="PF00389"/>
    </source>
</evidence>
<evidence type="ECO:0000256" key="4">
    <source>
        <dbReference type="RuleBase" id="RU003719"/>
    </source>
</evidence>
<dbReference type="Proteomes" id="UP000502005">
    <property type="component" value="Plasmid pNE1B"/>
</dbReference>
<proteinExistence type="inferred from homology"/>
<comment type="similarity">
    <text evidence="1 4">Belongs to the D-isomer specific 2-hydroxyacid dehydrogenase family.</text>
</comment>
<evidence type="ECO:0000256" key="1">
    <source>
        <dbReference type="ARBA" id="ARBA00005854"/>
    </source>
</evidence>
<dbReference type="FunFam" id="3.40.50.720:FF:000041">
    <property type="entry name" value="D-3-phosphoglycerate dehydrogenase"/>
    <property type="match status" value="1"/>
</dbReference>
<dbReference type="Pfam" id="PF02826">
    <property type="entry name" value="2-Hacid_dh_C"/>
    <property type="match status" value="1"/>
</dbReference>
<organism evidence="7 8">
    <name type="scientific">Pantoea cypripedii</name>
    <name type="common">Pectobacterium cypripedii</name>
    <name type="synonym">Erwinia cypripedii</name>
    <dbReference type="NCBI Taxonomy" id="55209"/>
    <lineage>
        <taxon>Bacteria</taxon>
        <taxon>Pseudomonadati</taxon>
        <taxon>Pseudomonadota</taxon>
        <taxon>Gammaproteobacteria</taxon>
        <taxon>Enterobacterales</taxon>
        <taxon>Erwiniaceae</taxon>
        <taxon>Pantoea</taxon>
    </lineage>
</organism>
<dbReference type="Gene3D" id="3.40.50.720">
    <property type="entry name" value="NAD(P)-binding Rossmann-like Domain"/>
    <property type="match status" value="2"/>
</dbReference>
<dbReference type="PANTHER" id="PTHR42789">
    <property type="entry name" value="D-ISOMER SPECIFIC 2-HYDROXYACID DEHYDROGENASE FAMILY PROTEIN (AFU_ORTHOLOGUE AFUA_6G10090)"/>
    <property type="match status" value="1"/>
</dbReference>
<gene>
    <name evidence="7" type="ORF">CUN67_29350</name>
</gene>
<reference evidence="7 8" key="1">
    <citation type="submission" date="2017-11" db="EMBL/GenBank/DDBJ databases">
        <title>Genome sequence of Pantoea cypripedii NE1.</title>
        <authorList>
            <person name="Nascimento F.X."/>
        </authorList>
    </citation>
    <scope>NUCLEOTIDE SEQUENCE [LARGE SCALE GENOMIC DNA]</scope>
    <source>
        <strain evidence="7 8">NE1</strain>
        <plasmid evidence="8">pne1b</plasmid>
    </source>
</reference>
<dbReference type="InterPro" id="IPR043322">
    <property type="entry name" value="CtBP"/>
</dbReference>
<dbReference type="GO" id="GO:0047545">
    <property type="term" value="F:(S)-2-hydroxyglutarate dehydrogenase activity"/>
    <property type="evidence" value="ECO:0007669"/>
    <property type="project" value="UniProtKB-ARBA"/>
</dbReference>
<dbReference type="GO" id="GO:0006564">
    <property type="term" value="P:L-serine biosynthetic process"/>
    <property type="evidence" value="ECO:0007669"/>
    <property type="project" value="UniProtKB-ARBA"/>
</dbReference>
<keyword evidence="2 4" id="KW-0560">Oxidoreductase</keyword>
<dbReference type="Pfam" id="PF00389">
    <property type="entry name" value="2-Hacid_dh"/>
    <property type="match status" value="1"/>
</dbReference>
<keyword evidence="3" id="KW-0520">NAD</keyword>
<keyword evidence="7" id="KW-0614">Plasmid</keyword>
<dbReference type="InterPro" id="IPR050857">
    <property type="entry name" value="D-2-hydroxyacid_DH"/>
</dbReference>
<dbReference type="CDD" id="cd05299">
    <property type="entry name" value="CtBP_dh"/>
    <property type="match status" value="1"/>
</dbReference>
<accession>A0A6B9GHT1</accession>
<dbReference type="EMBL" id="CP024770">
    <property type="protein sequence ID" value="QGY33036.1"/>
    <property type="molecule type" value="Genomic_DNA"/>
</dbReference>
<evidence type="ECO:0000259" key="6">
    <source>
        <dbReference type="Pfam" id="PF02826"/>
    </source>
</evidence>
<geneLocation type="plasmid" evidence="8">
    <name>pne1b</name>
</geneLocation>
<sequence>MSRRFKVVITDYDYGDIAIEEEILNAAGADVIGLQAKSEDDLVEIARDCDAIMNQYARVGAKVISAMTQCKVIARYGVGVDIVDVDAATQRNILVTNVRDYCTEEVADHAISMWLALARNLLAYNTATHQGIWQWQSGAPVYRLRGQTMGIVSFGRIGQAIAERARAFGVNVIVYDPYIDPALARQHQAVLVSKETLIAQSDIFMMQVPMTADTRHFLSEDEFRAMKRQALIINTGRGPTIDNKALYRALHEGWIAGAALDDPEEEPAKRAHWNPADNPIFSLPNVIVTPHSAYYSEESIRAARQLAATEVASVLTGKTPRFPVNGAALALRIKGANDHAEAV</sequence>
<evidence type="ECO:0000256" key="3">
    <source>
        <dbReference type="ARBA" id="ARBA00023027"/>
    </source>
</evidence>
<evidence type="ECO:0000313" key="7">
    <source>
        <dbReference type="EMBL" id="QGY33036.1"/>
    </source>
</evidence>
<dbReference type="SUPFAM" id="SSF51735">
    <property type="entry name" value="NAD(P)-binding Rossmann-fold domains"/>
    <property type="match status" value="1"/>
</dbReference>
<dbReference type="InterPro" id="IPR006140">
    <property type="entry name" value="D-isomer_DH_NAD-bd"/>
</dbReference>
<dbReference type="GO" id="GO:0051287">
    <property type="term" value="F:NAD binding"/>
    <property type="evidence" value="ECO:0007669"/>
    <property type="project" value="InterPro"/>
</dbReference>
<feature type="domain" description="D-isomer specific 2-hydroxyacid dehydrogenase catalytic" evidence="5">
    <location>
        <begin position="21"/>
        <end position="325"/>
    </location>
</feature>
<evidence type="ECO:0000313" key="8">
    <source>
        <dbReference type="Proteomes" id="UP000502005"/>
    </source>
</evidence>
<dbReference type="InterPro" id="IPR036291">
    <property type="entry name" value="NAD(P)-bd_dom_sf"/>
</dbReference>
<name>A0A6B9GHT1_PANCY</name>
<feature type="domain" description="D-isomer specific 2-hydroxyacid dehydrogenase NAD-binding" evidence="6">
    <location>
        <begin position="112"/>
        <end position="293"/>
    </location>
</feature>
<protein>
    <submittedName>
        <fullName evidence="7">C-terminal binding protein</fullName>
    </submittedName>
</protein>
<dbReference type="PANTHER" id="PTHR42789:SF1">
    <property type="entry name" value="D-ISOMER SPECIFIC 2-HYDROXYACID DEHYDROGENASE FAMILY PROTEIN (AFU_ORTHOLOGUE AFUA_6G10090)"/>
    <property type="match status" value="1"/>
</dbReference>
<dbReference type="InterPro" id="IPR006139">
    <property type="entry name" value="D-isomer_2_OHA_DH_cat_dom"/>
</dbReference>
<dbReference type="RefSeq" id="WP_208719086.1">
    <property type="nucleotide sequence ID" value="NZ_CP024770.1"/>
</dbReference>
<evidence type="ECO:0000256" key="2">
    <source>
        <dbReference type="ARBA" id="ARBA00023002"/>
    </source>
</evidence>
<dbReference type="SUPFAM" id="SSF52283">
    <property type="entry name" value="Formate/glycerate dehydrogenase catalytic domain-like"/>
    <property type="match status" value="1"/>
</dbReference>
<dbReference type="AlphaFoldDB" id="A0A6B9GHT1"/>
<dbReference type="GO" id="GO:0004617">
    <property type="term" value="F:phosphoglycerate dehydrogenase activity"/>
    <property type="evidence" value="ECO:0007669"/>
    <property type="project" value="UniProtKB-ARBA"/>
</dbReference>